<reference evidence="4" key="2">
    <citation type="submission" date="2025-08" db="UniProtKB">
        <authorList>
            <consortium name="Ensembl"/>
        </authorList>
    </citation>
    <scope>IDENTIFICATION</scope>
</reference>
<feature type="domain" description="Cytosolic fatty-acid binding proteins" evidence="3">
    <location>
        <begin position="7"/>
        <end position="24"/>
    </location>
</feature>
<accession>H2YWY4</accession>
<dbReference type="PRINTS" id="PR00178">
    <property type="entry name" value="FATTYACIDBP"/>
</dbReference>
<protein>
    <recommendedName>
        <fullName evidence="3">Cytosolic fatty-acid binding proteins domain-containing protein</fullName>
    </recommendedName>
</protein>
<name>H2YWY4_CIOSA</name>
<dbReference type="GeneTree" id="ENSGT00940000170538"/>
<evidence type="ECO:0000256" key="2">
    <source>
        <dbReference type="RuleBase" id="RU003696"/>
    </source>
</evidence>
<organism evidence="4 5">
    <name type="scientific">Ciona savignyi</name>
    <name type="common">Pacific transparent sea squirt</name>
    <dbReference type="NCBI Taxonomy" id="51511"/>
    <lineage>
        <taxon>Eukaryota</taxon>
        <taxon>Metazoa</taxon>
        <taxon>Chordata</taxon>
        <taxon>Tunicata</taxon>
        <taxon>Ascidiacea</taxon>
        <taxon>Phlebobranchia</taxon>
        <taxon>Cionidae</taxon>
        <taxon>Ciona</taxon>
    </lineage>
</organism>
<comment type="similarity">
    <text evidence="1 2">Belongs to the calycin superfamily. Fatty-acid binding protein (FABP) family.</text>
</comment>
<dbReference type="eggNOG" id="KOG4015">
    <property type="taxonomic scope" value="Eukaryota"/>
</dbReference>
<dbReference type="STRING" id="51511.ENSCSAVP00000009845"/>
<dbReference type="HOGENOM" id="CLU_113772_0_0_1"/>
<dbReference type="SUPFAM" id="SSF50814">
    <property type="entry name" value="Lipocalins"/>
    <property type="match status" value="1"/>
</dbReference>
<dbReference type="InterPro" id="IPR012674">
    <property type="entry name" value="Calycin"/>
</dbReference>
<dbReference type="GO" id="GO:0008289">
    <property type="term" value="F:lipid binding"/>
    <property type="evidence" value="ECO:0007669"/>
    <property type="project" value="InterPro"/>
</dbReference>
<dbReference type="InterPro" id="IPR000566">
    <property type="entry name" value="Lipocln_cytosolic_FA-bd_dom"/>
</dbReference>
<dbReference type="InParanoid" id="H2YWY4"/>
<dbReference type="Gene3D" id="2.40.128.20">
    <property type="match status" value="1"/>
</dbReference>
<evidence type="ECO:0000259" key="3">
    <source>
        <dbReference type="PROSITE" id="PS00214"/>
    </source>
</evidence>
<proteinExistence type="inferred from homology"/>
<dbReference type="CDD" id="cd00742">
    <property type="entry name" value="FABP"/>
    <property type="match status" value="1"/>
</dbReference>
<dbReference type="InterPro" id="IPR000463">
    <property type="entry name" value="Fatty_acid-bd"/>
</dbReference>
<evidence type="ECO:0000256" key="1">
    <source>
        <dbReference type="ARBA" id="ARBA00008390"/>
    </source>
</evidence>
<evidence type="ECO:0000313" key="4">
    <source>
        <dbReference type="Ensembl" id="ENSCSAVP00000009845.1"/>
    </source>
</evidence>
<dbReference type="Proteomes" id="UP000007875">
    <property type="component" value="Unassembled WGS sequence"/>
</dbReference>
<reference evidence="5" key="1">
    <citation type="submission" date="2003-08" db="EMBL/GenBank/DDBJ databases">
        <authorList>
            <person name="Birren B."/>
            <person name="Nusbaum C."/>
            <person name="Abebe A."/>
            <person name="Abouelleil A."/>
            <person name="Adekoya E."/>
            <person name="Ait-zahra M."/>
            <person name="Allen N."/>
            <person name="Allen T."/>
            <person name="An P."/>
            <person name="Anderson M."/>
            <person name="Anderson S."/>
            <person name="Arachchi H."/>
            <person name="Armbruster J."/>
            <person name="Bachantsang P."/>
            <person name="Baldwin J."/>
            <person name="Barry A."/>
            <person name="Bayul T."/>
            <person name="Blitshsteyn B."/>
            <person name="Bloom T."/>
            <person name="Blye J."/>
            <person name="Boguslavskiy L."/>
            <person name="Borowsky M."/>
            <person name="Boukhgalter B."/>
            <person name="Brunache A."/>
            <person name="Butler J."/>
            <person name="Calixte N."/>
            <person name="Calvo S."/>
            <person name="Camarata J."/>
            <person name="Campo K."/>
            <person name="Chang J."/>
            <person name="Cheshatsang Y."/>
            <person name="Citroen M."/>
            <person name="Collymore A."/>
            <person name="Considine T."/>
            <person name="Cook A."/>
            <person name="Cooke P."/>
            <person name="Corum B."/>
            <person name="Cuomo C."/>
            <person name="David R."/>
            <person name="Dawoe T."/>
            <person name="Degray S."/>
            <person name="Dodge S."/>
            <person name="Dooley K."/>
            <person name="Dorje P."/>
            <person name="Dorjee K."/>
            <person name="Dorris L."/>
            <person name="Duffey N."/>
            <person name="Dupes A."/>
            <person name="Elkins T."/>
            <person name="Engels R."/>
            <person name="Erickson J."/>
            <person name="Farina A."/>
            <person name="Faro S."/>
            <person name="Ferreira P."/>
            <person name="Fischer H."/>
            <person name="Fitzgerald M."/>
            <person name="Foley K."/>
            <person name="Gage D."/>
            <person name="Galagan J."/>
            <person name="Gearin G."/>
            <person name="Gnerre S."/>
            <person name="Gnirke A."/>
            <person name="Goyette A."/>
            <person name="Graham J."/>
            <person name="Grandbois E."/>
            <person name="Gyaltsen K."/>
            <person name="Hafez N."/>
            <person name="Hagopian D."/>
            <person name="Hagos B."/>
            <person name="Hall J."/>
            <person name="Hatcher B."/>
            <person name="Heller A."/>
            <person name="Higgins H."/>
            <person name="Honan T."/>
            <person name="Horn A."/>
            <person name="Houde N."/>
            <person name="Hughes L."/>
            <person name="Hulme W."/>
            <person name="Husby E."/>
            <person name="Iliev I."/>
            <person name="Jaffe D."/>
            <person name="Jones C."/>
            <person name="Kamal M."/>
            <person name="Kamat A."/>
            <person name="Kamvysselis M."/>
            <person name="Karlsson E."/>
            <person name="Kells C."/>
            <person name="Kieu A."/>
            <person name="Kisner P."/>
            <person name="Kodira C."/>
            <person name="Kulbokas E."/>
            <person name="Labutti K."/>
            <person name="Lama D."/>
            <person name="Landers T."/>
            <person name="Leger J."/>
            <person name="Levine S."/>
            <person name="Lewis D."/>
            <person name="Lewis T."/>
            <person name="Lindblad-toh K."/>
            <person name="Liu X."/>
            <person name="Lokyitsang T."/>
            <person name="Lokyitsang Y."/>
            <person name="Lucien O."/>
            <person name="Lui A."/>
            <person name="Ma L.J."/>
            <person name="Mabbitt R."/>
            <person name="Macdonald J."/>
            <person name="Maclean C."/>
            <person name="Major J."/>
            <person name="Manning J."/>
            <person name="Marabella R."/>
            <person name="Maru K."/>
            <person name="Matthews C."/>
            <person name="Mauceli E."/>
            <person name="Mccarthy M."/>
            <person name="Mcdonough S."/>
            <person name="Mcghee T."/>
            <person name="Meldrim J."/>
            <person name="Meneus L."/>
            <person name="Mesirov J."/>
            <person name="Mihalev A."/>
            <person name="Mihova T."/>
            <person name="Mikkelsen T."/>
            <person name="Mlenga V."/>
            <person name="Moru K."/>
            <person name="Mozes J."/>
            <person name="Mulrain L."/>
            <person name="Munson G."/>
            <person name="Naylor J."/>
            <person name="Newes C."/>
            <person name="Nguyen C."/>
            <person name="Nguyen N."/>
            <person name="Nguyen T."/>
            <person name="Nicol R."/>
            <person name="Nielsen C."/>
            <person name="Nizzari M."/>
            <person name="Norbu C."/>
            <person name="Norbu N."/>
            <person name="O'donnell P."/>
            <person name="Okoawo O."/>
            <person name="O'leary S."/>
            <person name="Omotosho B."/>
            <person name="O'neill K."/>
            <person name="Osman S."/>
            <person name="Parker S."/>
            <person name="Perrin D."/>
            <person name="Phunkhang P."/>
            <person name="Piqani B."/>
            <person name="Purcell S."/>
            <person name="Rachupka T."/>
            <person name="Ramasamy U."/>
            <person name="Rameau R."/>
            <person name="Ray V."/>
            <person name="Raymond C."/>
            <person name="Retta R."/>
            <person name="Richardson S."/>
            <person name="Rise C."/>
            <person name="Rodriguez J."/>
            <person name="Rogers J."/>
            <person name="Rogov P."/>
            <person name="Rutman M."/>
            <person name="Schupbach R."/>
            <person name="Seaman C."/>
            <person name="Settipalli S."/>
            <person name="Sharpe T."/>
            <person name="Sheridan J."/>
            <person name="Sherpa N."/>
            <person name="Shi J."/>
            <person name="Smirnov S."/>
            <person name="Smith C."/>
            <person name="Sougnez C."/>
            <person name="Spencer B."/>
            <person name="Stalker J."/>
            <person name="Stange-thomann N."/>
            <person name="Stavropoulos S."/>
            <person name="Stetson K."/>
            <person name="Stone C."/>
            <person name="Stone S."/>
            <person name="Stubbs M."/>
            <person name="Talamas J."/>
            <person name="Tchuinga P."/>
            <person name="Tenzing P."/>
            <person name="Tesfaye S."/>
            <person name="Theodore J."/>
            <person name="Thoulutsang Y."/>
            <person name="Topham K."/>
            <person name="Towey S."/>
            <person name="Tsamla T."/>
            <person name="Tsomo N."/>
            <person name="Vallee D."/>
            <person name="Vassiliev H."/>
            <person name="Venkataraman V."/>
            <person name="Vinson J."/>
            <person name="Vo A."/>
            <person name="Wade C."/>
            <person name="Wang S."/>
            <person name="Wangchuk T."/>
            <person name="Wangdi T."/>
            <person name="Whittaker C."/>
            <person name="Wilkinson J."/>
            <person name="Wu Y."/>
            <person name="Wyman D."/>
            <person name="Yadav S."/>
            <person name="Yang S."/>
            <person name="Yang X."/>
            <person name="Yeager S."/>
            <person name="Yee E."/>
            <person name="Young G."/>
            <person name="Zainoun J."/>
            <person name="Zembeck L."/>
            <person name="Zimmer A."/>
            <person name="Zody M."/>
            <person name="Lander E."/>
        </authorList>
    </citation>
    <scope>NUCLEOTIDE SEQUENCE [LARGE SCALE GENOMIC DNA]</scope>
</reference>
<keyword evidence="2" id="KW-0813">Transport</keyword>
<evidence type="ECO:0000313" key="5">
    <source>
        <dbReference type="Proteomes" id="UP000007875"/>
    </source>
</evidence>
<dbReference type="FunFam" id="2.40.128.20:FF:000001">
    <property type="entry name" value="Fatty acid-binding protein, adipocyte"/>
    <property type="match status" value="1"/>
</dbReference>
<dbReference type="OMA" id="AMIHVQK"/>
<dbReference type="Ensembl" id="ENSCSAVT00000009963.1">
    <property type="protein sequence ID" value="ENSCSAVP00000009845.1"/>
    <property type="gene ID" value="ENSCSAVG00000005785.1"/>
</dbReference>
<dbReference type="AlphaFoldDB" id="H2YWY4"/>
<dbReference type="PROSITE" id="PS00214">
    <property type="entry name" value="FABP"/>
    <property type="match status" value="1"/>
</dbReference>
<dbReference type="PANTHER" id="PTHR11955">
    <property type="entry name" value="FATTY ACID BINDING PROTEIN"/>
    <property type="match status" value="1"/>
</dbReference>
<reference evidence="4" key="3">
    <citation type="submission" date="2025-09" db="UniProtKB">
        <authorList>
            <consortium name="Ensembl"/>
        </authorList>
    </citation>
    <scope>IDENTIFICATION</scope>
</reference>
<dbReference type="InterPro" id="IPR031259">
    <property type="entry name" value="ILBP"/>
</dbReference>
<sequence>MASPLLGKWKLEKSDNFDNYMKAVGVNIALRKMGAIVSSTTEITDLGGNKIRINTQSTFKSADVTFPLGEEIDEHTMDGRHAKTTIVWEGNEKLHQVQKWDDGKRLCTLDWVHVDGTMELRLDCDGVTCVRYHSKCTA</sequence>
<dbReference type="Pfam" id="PF00061">
    <property type="entry name" value="Lipocalin"/>
    <property type="match status" value="1"/>
</dbReference>
<keyword evidence="5" id="KW-1185">Reference proteome</keyword>